<keyword evidence="9 13" id="KW-0067">ATP-binding</keyword>
<dbReference type="GO" id="GO:0071161">
    <property type="term" value="F:cyanophycin synthetase activity (L-arginine-adding)"/>
    <property type="evidence" value="ECO:0007669"/>
    <property type="project" value="UniProtKB-EC"/>
</dbReference>
<dbReference type="InterPro" id="IPR036615">
    <property type="entry name" value="Mur_ligase_C_dom_sf"/>
</dbReference>
<dbReference type="Proteomes" id="UP000289792">
    <property type="component" value="Unassembled WGS sequence"/>
</dbReference>
<dbReference type="AlphaFoldDB" id="A0A4Q0XM29"/>
<dbReference type="Pfam" id="PF18921">
    <property type="entry name" value="Cyanophycin_syn"/>
    <property type="match status" value="1"/>
</dbReference>
<dbReference type="GO" id="GO:0005524">
    <property type="term" value="F:ATP binding"/>
    <property type="evidence" value="ECO:0007669"/>
    <property type="project" value="UniProtKB-UniRule"/>
</dbReference>
<evidence type="ECO:0000256" key="8">
    <source>
        <dbReference type="ARBA" id="ARBA00022741"/>
    </source>
</evidence>
<evidence type="ECO:0000256" key="13">
    <source>
        <dbReference type="PROSITE-ProRule" id="PRU00409"/>
    </source>
</evidence>
<evidence type="ECO:0000313" key="16">
    <source>
        <dbReference type="Proteomes" id="UP000289792"/>
    </source>
</evidence>
<comment type="caution">
    <text evidence="15">The sequence shown here is derived from an EMBL/GenBank/DDBJ whole genome shotgun (WGS) entry which is preliminary data.</text>
</comment>
<dbReference type="InterPro" id="IPR011761">
    <property type="entry name" value="ATP-grasp"/>
</dbReference>
<evidence type="ECO:0000313" key="15">
    <source>
        <dbReference type="EMBL" id="RXJ52767.1"/>
    </source>
</evidence>
<evidence type="ECO:0000256" key="11">
    <source>
        <dbReference type="ARBA" id="ARBA00048094"/>
    </source>
</evidence>
<comment type="catalytic activity">
    <reaction evidence="11">
        <text>[L-4-(L-arginin-2-N-yl)aspartate](n)-L-aspartate + L-arginine + ATP = [L-4-(L-arginin-2-N-yl)aspartate](n+1) + ADP + phosphate + H(+)</text>
        <dbReference type="Rhea" id="RHEA:23888"/>
        <dbReference type="Rhea" id="RHEA-COMP:13732"/>
        <dbReference type="Rhea" id="RHEA-COMP:13733"/>
        <dbReference type="ChEBI" id="CHEBI:15378"/>
        <dbReference type="ChEBI" id="CHEBI:30616"/>
        <dbReference type="ChEBI" id="CHEBI:32682"/>
        <dbReference type="ChEBI" id="CHEBI:43474"/>
        <dbReference type="ChEBI" id="CHEBI:137986"/>
        <dbReference type="ChEBI" id="CHEBI:137990"/>
        <dbReference type="ChEBI" id="CHEBI:456216"/>
        <dbReference type="EC" id="6.3.2.30"/>
    </reaction>
</comment>
<evidence type="ECO:0000256" key="2">
    <source>
        <dbReference type="ARBA" id="ARBA00009060"/>
    </source>
</evidence>
<dbReference type="Gene3D" id="3.90.190.20">
    <property type="entry name" value="Mur ligase, C-terminal domain"/>
    <property type="match status" value="1"/>
</dbReference>
<evidence type="ECO:0000256" key="12">
    <source>
        <dbReference type="ARBA" id="ARBA00048425"/>
    </source>
</evidence>
<dbReference type="SUPFAM" id="SSF53623">
    <property type="entry name" value="MurD-like peptide ligases, catalytic domain"/>
    <property type="match status" value="1"/>
</dbReference>
<dbReference type="NCBIfam" id="TIGR02068">
    <property type="entry name" value="cya_phycin_syn"/>
    <property type="match status" value="1"/>
</dbReference>
<dbReference type="PROSITE" id="PS50975">
    <property type="entry name" value="ATP_GRASP"/>
    <property type="match status" value="1"/>
</dbReference>
<evidence type="ECO:0000256" key="5">
    <source>
        <dbReference type="ARBA" id="ARBA00013005"/>
    </source>
</evidence>
<name>A0A4Q0XM29_9FLAO</name>
<evidence type="ECO:0000256" key="10">
    <source>
        <dbReference type="ARBA" id="ARBA00031353"/>
    </source>
</evidence>
<protein>
    <recommendedName>
        <fullName evidence="6">Cyanophycin synthetase</fullName>
        <ecNumber evidence="5">6.3.2.29</ecNumber>
        <ecNumber evidence="4">6.3.2.30</ecNumber>
    </recommendedName>
    <alternativeName>
        <fullName evidence="10">Cyanophycin synthase</fullName>
    </alternativeName>
</protein>
<evidence type="ECO:0000256" key="7">
    <source>
        <dbReference type="ARBA" id="ARBA00022598"/>
    </source>
</evidence>
<comment type="subunit">
    <text evidence="3">Homodimer.</text>
</comment>
<dbReference type="InterPro" id="IPR004101">
    <property type="entry name" value="Mur_ligase_C"/>
</dbReference>
<dbReference type="OrthoDB" id="9803907at2"/>
<feature type="domain" description="ATP-grasp" evidence="14">
    <location>
        <begin position="221"/>
        <end position="476"/>
    </location>
</feature>
<evidence type="ECO:0000259" key="14">
    <source>
        <dbReference type="PROSITE" id="PS50975"/>
    </source>
</evidence>
<proteinExistence type="inferred from homology"/>
<dbReference type="Gene3D" id="3.30.470.20">
    <property type="entry name" value="ATP-grasp fold, B domain"/>
    <property type="match status" value="2"/>
</dbReference>
<evidence type="ECO:0000256" key="1">
    <source>
        <dbReference type="ARBA" id="ARBA00003184"/>
    </source>
</evidence>
<comment type="function">
    <text evidence="1">Catalyzes the ATP-dependent polymerization of arginine and aspartate to multi-L-arginyl-poly-L-aspartic acid (cyanophycin; a water-insoluble reserve polymer).</text>
</comment>
<gene>
    <name evidence="15" type="primary">cphA</name>
    <name evidence="15" type="ORF">ESZ48_03490</name>
</gene>
<dbReference type="Pfam" id="PF08443">
    <property type="entry name" value="RimK"/>
    <property type="match status" value="1"/>
</dbReference>
<organism evidence="15 16">
    <name type="scientific">Gelidibacter gilvus</name>
    <dbReference type="NCBI Taxonomy" id="59602"/>
    <lineage>
        <taxon>Bacteria</taxon>
        <taxon>Pseudomonadati</taxon>
        <taxon>Bacteroidota</taxon>
        <taxon>Flavobacteriia</taxon>
        <taxon>Flavobacteriales</taxon>
        <taxon>Flavobacteriaceae</taxon>
        <taxon>Gelidibacter</taxon>
    </lineage>
</organism>
<sequence length="885" mass="97585">MKIREINAMRGPNYWSVRRHKLIVMVLDLEEMEERPSNKIEGFKDRLEAMFPTMYEHRCSVGTAGGFFQRVEEGTWMGHVIEHIALEVQTLAGMDVGFGRTRGYGEKGVYNVVFAYMEESVGRYAAKVSVAICEALIAGEPYDMTDDIQRMRELREAERLGPSTGSIVEEAASRGIPWIRLNKYSLCQLGYGSNQKRIQATVTSETSSIGVELACDKEDTKYLLEQAEVQTPRGDIIRRESSVEEACNYVGFPLVVKPVDGNHGRGITVNIQNVEDALVAFRIAKESSKNGAVILEKYIIGEDYRLLVINNVLVAAAKRTPANVIGNGSSTIQELIDEVNRDPRRGYGHENVLTQITVNDLTMGLIKASGYTLESVLKKDERLILKDTANLSTGGTAEDVTDIVHPANVFMVERISKIIDLDICGIDVMTTDISKPLEETGGAVLEVNAGPGFRMHLAPTSGLPRNVAAHVIDKLFPHGVNGRIPIVAVTGTNGKTTTTRLIAHMAKMKGLKVGYTTSDGIYIQNRLLMKGDCTGPASAEFVLKDPTVNFAVLESARGGLLRAGLGFHNCDIGIVTNVAADHLGLKGIHTIEQLARVKGVIPETVSPDGYAILNADDDLVYEMRRTVNCNVALFSMDENNPRIKAMQKLGGLTAVYENGFITVCRGEWKMRIIKSVNVPLTYGGRATFMIQNVLPAVLTAYIQKFTIDEMKVALETFIPSPAQTPGRLNLFQFKDFQVLLDYAHNPAGMRALQKFIENIDASVKVGIIAGVGDRREEDTLEIGSIAAEMFDEIIIRQDKNLRGRSETELINMLDAGIKRRDPNKKTTIIPNEKEAATFAITNAKKDALIVICSDVIPDALELVQKLKEEEANRLYEFSTKDIPNQ</sequence>
<comment type="catalytic activity">
    <reaction evidence="12">
        <text>[L-4-(L-arginin-2-N-yl)aspartate](n) + L-aspartate + ATP = [L-4-(L-arginin-2-N-yl)aspartate](n)-L-aspartate + ADP + phosphate + H(+)</text>
        <dbReference type="Rhea" id="RHEA:13277"/>
        <dbReference type="Rhea" id="RHEA-COMP:13728"/>
        <dbReference type="Rhea" id="RHEA-COMP:13733"/>
        <dbReference type="ChEBI" id="CHEBI:15378"/>
        <dbReference type="ChEBI" id="CHEBI:29991"/>
        <dbReference type="ChEBI" id="CHEBI:30616"/>
        <dbReference type="ChEBI" id="CHEBI:43474"/>
        <dbReference type="ChEBI" id="CHEBI:137986"/>
        <dbReference type="ChEBI" id="CHEBI:137990"/>
        <dbReference type="ChEBI" id="CHEBI:456216"/>
        <dbReference type="EC" id="6.3.2.29"/>
    </reaction>
</comment>
<dbReference type="Pfam" id="PF08245">
    <property type="entry name" value="Mur_ligase_M"/>
    <property type="match status" value="1"/>
</dbReference>
<dbReference type="InterPro" id="IPR013221">
    <property type="entry name" value="Mur_ligase_cen"/>
</dbReference>
<reference evidence="15 16" key="1">
    <citation type="submission" date="2019-01" db="EMBL/GenBank/DDBJ databases">
        <title>Genome sequence of the Antarctic species Gelidibacter gilvus ACAM 158(T).</title>
        <authorList>
            <person name="Bowman J.P."/>
        </authorList>
    </citation>
    <scope>NUCLEOTIDE SEQUENCE [LARGE SCALE GENOMIC DNA]</scope>
    <source>
        <strain evidence="15 16">IC158</strain>
    </source>
</reference>
<evidence type="ECO:0000256" key="6">
    <source>
        <dbReference type="ARBA" id="ARBA00022036"/>
    </source>
</evidence>
<dbReference type="GO" id="GO:0071160">
    <property type="term" value="F:cyanophycin synthetase activity (L-aspartate-adding)"/>
    <property type="evidence" value="ECO:0007669"/>
    <property type="project" value="UniProtKB-EC"/>
</dbReference>
<dbReference type="EMBL" id="SDDZ01000001">
    <property type="protein sequence ID" value="RXJ52767.1"/>
    <property type="molecule type" value="Genomic_DNA"/>
</dbReference>
<dbReference type="PANTHER" id="PTHR23135:SF18">
    <property type="entry name" value="CYANOPHYCIN SYNTHETASE"/>
    <property type="match status" value="1"/>
</dbReference>
<dbReference type="EC" id="6.3.2.29" evidence="5"/>
<dbReference type="Gene3D" id="3.40.1190.10">
    <property type="entry name" value="Mur-like, catalytic domain"/>
    <property type="match status" value="1"/>
</dbReference>
<dbReference type="InterPro" id="IPR044019">
    <property type="entry name" value="Cyanophycin_syn_N"/>
</dbReference>
<evidence type="ECO:0000256" key="3">
    <source>
        <dbReference type="ARBA" id="ARBA00011738"/>
    </source>
</evidence>
<evidence type="ECO:0000256" key="9">
    <source>
        <dbReference type="ARBA" id="ARBA00022840"/>
    </source>
</evidence>
<dbReference type="EC" id="6.3.2.30" evidence="4"/>
<keyword evidence="8 13" id="KW-0547">Nucleotide-binding</keyword>
<dbReference type="GO" id="GO:0046872">
    <property type="term" value="F:metal ion binding"/>
    <property type="evidence" value="ECO:0007669"/>
    <property type="project" value="InterPro"/>
</dbReference>
<evidence type="ECO:0000256" key="4">
    <source>
        <dbReference type="ARBA" id="ARBA00012968"/>
    </source>
</evidence>
<comment type="similarity">
    <text evidence="2">In the C-terminal section; belongs to the MurCDEF family.</text>
</comment>
<dbReference type="RefSeq" id="WP_129015901.1">
    <property type="nucleotide sequence ID" value="NZ_SDDZ01000001.1"/>
</dbReference>
<dbReference type="PANTHER" id="PTHR23135">
    <property type="entry name" value="MUR LIGASE FAMILY MEMBER"/>
    <property type="match status" value="1"/>
</dbReference>
<dbReference type="Pfam" id="PF02875">
    <property type="entry name" value="Mur_ligase_C"/>
    <property type="match status" value="1"/>
</dbReference>
<dbReference type="NCBIfam" id="NF010623">
    <property type="entry name" value="PRK14016.1"/>
    <property type="match status" value="1"/>
</dbReference>
<dbReference type="InterPro" id="IPR036565">
    <property type="entry name" value="Mur-like_cat_sf"/>
</dbReference>
<dbReference type="InterPro" id="IPR013651">
    <property type="entry name" value="ATP-grasp_RimK-type"/>
</dbReference>
<keyword evidence="7 15" id="KW-0436">Ligase</keyword>
<dbReference type="InterPro" id="IPR011810">
    <property type="entry name" value="Cya_phycin_syn"/>
</dbReference>
<dbReference type="SUPFAM" id="SSF53244">
    <property type="entry name" value="MurD-like peptide ligases, peptide-binding domain"/>
    <property type="match status" value="1"/>
</dbReference>
<dbReference type="SUPFAM" id="SSF56059">
    <property type="entry name" value="Glutathione synthetase ATP-binding domain-like"/>
    <property type="match status" value="1"/>
</dbReference>
<keyword evidence="16" id="KW-1185">Reference proteome</keyword>
<accession>A0A4Q0XM29</accession>